<comment type="cofactor">
    <cofactor evidence="1">
        <name>Fe(2+)</name>
        <dbReference type="ChEBI" id="CHEBI:29033"/>
    </cofactor>
</comment>
<dbReference type="AlphaFoldDB" id="A0A024H9I7"/>
<reference evidence="2 3" key="1">
    <citation type="submission" date="2013-03" db="EMBL/GenBank/DDBJ databases">
        <authorList>
            <person name="Linke B."/>
        </authorList>
    </citation>
    <scope>NUCLEOTIDE SEQUENCE [LARGE SCALE GENOMIC DNA]</scope>
    <source>
        <strain evidence="2 3">B13</strain>
    </source>
</reference>
<dbReference type="PATRIC" id="fig|1301098.3.peg.58"/>
<organism evidence="2 3">
    <name type="scientific">Pseudomonas knackmussii (strain DSM 6978 / CCUG 54928 / LMG 23759 / B13)</name>
    <dbReference type="NCBI Taxonomy" id="1301098"/>
    <lineage>
        <taxon>Bacteria</taxon>
        <taxon>Pseudomonadati</taxon>
        <taxon>Pseudomonadota</taxon>
        <taxon>Gammaproteobacteria</taxon>
        <taxon>Pseudomonadales</taxon>
        <taxon>Pseudomonadaceae</taxon>
        <taxon>Pseudomonas</taxon>
    </lineage>
</organism>
<accession>A0A024H9I7</accession>
<gene>
    <name evidence="2" type="ORF">PKB_0056</name>
</gene>
<dbReference type="STRING" id="1301098.PKB_0056"/>
<dbReference type="Gene3D" id="2.60.120.620">
    <property type="entry name" value="q2cbj1_9rhob like domain"/>
    <property type="match status" value="1"/>
</dbReference>
<dbReference type="HOGENOM" id="CLU_047725_2_0_6"/>
<dbReference type="PANTHER" id="PTHR20883:SF48">
    <property type="entry name" value="ECTOINE DIOXYGENASE"/>
    <property type="match status" value="1"/>
</dbReference>
<dbReference type="PANTHER" id="PTHR20883">
    <property type="entry name" value="PHYTANOYL-COA DIOXYGENASE DOMAIN CONTAINING 1"/>
    <property type="match status" value="1"/>
</dbReference>
<dbReference type="GO" id="GO:0005506">
    <property type="term" value="F:iron ion binding"/>
    <property type="evidence" value="ECO:0007669"/>
    <property type="project" value="UniProtKB-ARBA"/>
</dbReference>
<dbReference type="EMBL" id="HG322950">
    <property type="protein sequence ID" value="CDF81435.1"/>
    <property type="molecule type" value="Genomic_DNA"/>
</dbReference>
<proteinExistence type="predicted"/>
<keyword evidence="2" id="KW-0560">Oxidoreductase</keyword>
<dbReference type="Pfam" id="PF05721">
    <property type="entry name" value="PhyH"/>
    <property type="match status" value="1"/>
</dbReference>
<evidence type="ECO:0000256" key="1">
    <source>
        <dbReference type="ARBA" id="ARBA00001954"/>
    </source>
</evidence>
<dbReference type="Proteomes" id="UP000025241">
    <property type="component" value="Chromosome I"/>
</dbReference>
<reference evidence="2 3" key="2">
    <citation type="submission" date="2014-05" db="EMBL/GenBank/DDBJ databases">
        <title>Genome sequence of the 3-chlorobenzoate degrading bacterium Pseudomonas knackmussii B13 shows multiple evidence for horizontal gene transfer.</title>
        <authorList>
            <person name="Miyazaki R."/>
            <person name="Bertelli C."/>
            <person name="Falquet L."/>
            <person name="Robinson-Rechavi M."/>
            <person name="Gharib W."/>
            <person name="Roy S."/>
            <person name="Van der Meer J.R."/>
        </authorList>
    </citation>
    <scope>NUCLEOTIDE SEQUENCE [LARGE SCALE GENOMIC DNA]</scope>
    <source>
        <strain evidence="2 3">B13</strain>
    </source>
</reference>
<keyword evidence="3" id="KW-1185">Reference proteome</keyword>
<evidence type="ECO:0000313" key="2">
    <source>
        <dbReference type="EMBL" id="CDF81435.1"/>
    </source>
</evidence>
<sequence length="251" mass="28279">MAEEVLPVGEALRGLHDDGFIPLRGLLDAAQVAEVRALIDALKPIHWDYEGLVDHYKCVFNRSPRWLPYLDPPGLIEIAEAALGADCHVIGQTAWRCHPGFIGAEMHLDYLPMALPAELLASGFELPMFLCTAQIYLDDIDADLCPTRVIPGSHRAGHAPWPDEESWCGRTAEPVLCQAGDCLLFRSELWHSGSRNLSPRTRYLLQVHYGRRMVAQKFSPYLDWRFNPEVLVACTPRQRRLLGDHQAAEYD</sequence>
<evidence type="ECO:0000313" key="3">
    <source>
        <dbReference type="Proteomes" id="UP000025241"/>
    </source>
</evidence>
<dbReference type="GO" id="GO:0016706">
    <property type="term" value="F:2-oxoglutarate-dependent dioxygenase activity"/>
    <property type="evidence" value="ECO:0007669"/>
    <property type="project" value="UniProtKB-ARBA"/>
</dbReference>
<dbReference type="SUPFAM" id="SSF51197">
    <property type="entry name" value="Clavaminate synthase-like"/>
    <property type="match status" value="1"/>
</dbReference>
<dbReference type="KEGG" id="pkc:PKB_0056"/>
<keyword evidence="2" id="KW-0223">Dioxygenase</keyword>
<dbReference type="eggNOG" id="COG5285">
    <property type="taxonomic scope" value="Bacteria"/>
</dbReference>
<dbReference type="OrthoDB" id="9796766at2"/>
<name>A0A024H9I7_PSEKB</name>
<protein>
    <submittedName>
        <fullName evidence="2">Dioxygenase</fullName>
    </submittedName>
</protein>
<dbReference type="InterPro" id="IPR008775">
    <property type="entry name" value="Phytyl_CoA_dOase-like"/>
</dbReference>
<dbReference type="RefSeq" id="WP_043248047.1">
    <property type="nucleotide sequence ID" value="NZ_HG322950.1"/>
</dbReference>